<evidence type="ECO:0000313" key="12">
    <source>
        <dbReference type="Proteomes" id="UP001501757"/>
    </source>
</evidence>
<evidence type="ECO:0000259" key="10">
    <source>
        <dbReference type="PROSITE" id="PS50990"/>
    </source>
</evidence>
<dbReference type="RefSeq" id="WP_343845026.1">
    <property type="nucleotide sequence ID" value="NZ_BAAAEI010000012.1"/>
</dbReference>
<dbReference type="InterPro" id="IPR027417">
    <property type="entry name" value="P-loop_NTPase"/>
</dbReference>
<sequence length="712" mass="79248">MTTSALPQTGVATDTLLHFGSGKRLPVILQTEAAECGLACLAMIAGYHGFDTDLTSLRHKHPISAHGATLKQVMDIAARLNLSGRALKLDMQHLSQLQTPCILHWEMKHFVVLKAVGKDKVVIHDPAVGERRFSFDEVSQLFTGVALELTPTAEFKPGAEKQRLGFSQFWSSIQGLKRSLLMVLVLSLLLQLFALVSPYYMQTVVDDVLLRSDDSLLLVLAMGFGLLLLIDTGTSLLRQTLILHFSSRLNMQMSANVFHHLIRLPMDYFAKRHMGDLVSRFGSLANIRDMLTTGLVTALIDGLMAMITLVVMFVYDATLSFIVLGVVLLYALLRYLLYRPVRLLTEEQIVAQAREQSHFMESMRAMQTVKLFGKEADRQSQWQNRLAEAMNKDISICRWQIGFDSANKLLFGFENILIIFFAATAVMDNLMTVGMLYAFISYKSRFISAMDSLIAKWIEFRMLDLHFNRLADMVFTGKDQGLENHPAITHLSVQGQLSLNNLSFTYSGADTPLFSQLNLHIEAGETVAIVGPSGGGKTTLLKCMMGLLNPSAGQVLIDGKPLAQVAGFRQQIAAVMQDDQLLSGSIADNIACFDAKPDLQRVVQCAYQACIHDDIIKMAMQYNTLVGDMGASLSGGQKQRILLARALYRQPRILFMDEATSHLDTLRESIVNQHIQQLKITRIIVAHRPETIQSAQRVLELKDGKLKELTKG</sequence>
<protein>
    <submittedName>
        <fullName evidence="11">Peptidase domain-containing ABC transporter</fullName>
    </submittedName>
</protein>
<dbReference type="InterPro" id="IPR033838">
    <property type="entry name" value="CvaB_peptidase"/>
</dbReference>
<dbReference type="Gene3D" id="1.20.1560.10">
    <property type="entry name" value="ABC transporter type 1, transmembrane domain"/>
    <property type="match status" value="1"/>
</dbReference>
<keyword evidence="4" id="KW-0067">ATP-binding</keyword>
<comment type="caution">
    <text evidence="11">The sequence shown here is derived from an EMBL/GenBank/DDBJ whole genome shotgun (WGS) entry which is preliminary data.</text>
</comment>
<feature type="transmembrane region" description="Helical" evidence="7">
    <location>
        <begin position="216"/>
        <end position="237"/>
    </location>
</feature>
<accession>A0ABP3H189</accession>
<evidence type="ECO:0000259" key="9">
    <source>
        <dbReference type="PROSITE" id="PS50929"/>
    </source>
</evidence>
<dbReference type="PANTHER" id="PTHR24221:SF606">
    <property type="entry name" value="COLICIN V SECRETION-PROCESSING ATP-BINDING PROTEIN"/>
    <property type="match status" value="1"/>
</dbReference>
<dbReference type="InterPro" id="IPR011527">
    <property type="entry name" value="ABC1_TM_dom"/>
</dbReference>
<dbReference type="Proteomes" id="UP001501757">
    <property type="component" value="Unassembled WGS sequence"/>
</dbReference>
<keyword evidence="12" id="KW-1185">Reference proteome</keyword>
<evidence type="ECO:0000256" key="4">
    <source>
        <dbReference type="ARBA" id="ARBA00022840"/>
    </source>
</evidence>
<dbReference type="SUPFAM" id="SSF52540">
    <property type="entry name" value="P-loop containing nucleoside triphosphate hydrolases"/>
    <property type="match status" value="1"/>
</dbReference>
<evidence type="ECO:0000259" key="8">
    <source>
        <dbReference type="PROSITE" id="PS50893"/>
    </source>
</evidence>
<evidence type="ECO:0000256" key="2">
    <source>
        <dbReference type="ARBA" id="ARBA00022692"/>
    </source>
</evidence>
<gene>
    <name evidence="11" type="ORF">GCM10009092_23010</name>
</gene>
<keyword evidence="5 7" id="KW-1133">Transmembrane helix</keyword>
<dbReference type="InterPro" id="IPR005074">
    <property type="entry name" value="Peptidase_C39"/>
</dbReference>
<dbReference type="PANTHER" id="PTHR24221">
    <property type="entry name" value="ATP-BINDING CASSETTE SUB-FAMILY B"/>
    <property type="match status" value="1"/>
</dbReference>
<feature type="transmembrane region" description="Helical" evidence="7">
    <location>
        <begin position="319"/>
        <end position="337"/>
    </location>
</feature>
<reference evidence="12" key="1">
    <citation type="journal article" date="2019" name="Int. J. Syst. Evol. Microbiol.">
        <title>The Global Catalogue of Microorganisms (GCM) 10K type strain sequencing project: providing services to taxonomists for standard genome sequencing and annotation.</title>
        <authorList>
            <consortium name="The Broad Institute Genomics Platform"/>
            <consortium name="The Broad Institute Genome Sequencing Center for Infectious Disease"/>
            <person name="Wu L."/>
            <person name="Ma J."/>
        </authorList>
    </citation>
    <scope>NUCLEOTIDE SEQUENCE [LARGE SCALE GENOMIC DNA]</scope>
    <source>
        <strain evidence="12">JCM 13378</strain>
    </source>
</reference>
<keyword evidence="3" id="KW-0547">Nucleotide-binding</keyword>
<feature type="domain" description="ABC transmembrane type-1" evidence="9">
    <location>
        <begin position="181"/>
        <end position="462"/>
    </location>
</feature>
<evidence type="ECO:0000256" key="1">
    <source>
        <dbReference type="ARBA" id="ARBA00004651"/>
    </source>
</evidence>
<evidence type="ECO:0000256" key="3">
    <source>
        <dbReference type="ARBA" id="ARBA00022741"/>
    </source>
</evidence>
<evidence type="ECO:0000313" key="11">
    <source>
        <dbReference type="EMBL" id="GAA0358215.1"/>
    </source>
</evidence>
<dbReference type="PROSITE" id="PS50929">
    <property type="entry name" value="ABC_TM1F"/>
    <property type="match status" value="1"/>
</dbReference>
<dbReference type="Pfam" id="PF03412">
    <property type="entry name" value="Peptidase_C39"/>
    <property type="match status" value="1"/>
</dbReference>
<dbReference type="InterPro" id="IPR003593">
    <property type="entry name" value="AAA+_ATPase"/>
</dbReference>
<comment type="subcellular location">
    <subcellularLocation>
        <location evidence="1">Cell membrane</location>
        <topology evidence="1">Multi-pass membrane protein</topology>
    </subcellularLocation>
</comment>
<dbReference type="Gene3D" id="3.40.50.300">
    <property type="entry name" value="P-loop containing nucleotide triphosphate hydrolases"/>
    <property type="match status" value="1"/>
</dbReference>
<dbReference type="SMART" id="SM00382">
    <property type="entry name" value="AAA"/>
    <property type="match status" value="1"/>
</dbReference>
<dbReference type="InterPro" id="IPR003439">
    <property type="entry name" value="ABC_transporter-like_ATP-bd"/>
</dbReference>
<dbReference type="CDD" id="cd18567">
    <property type="entry name" value="ABC_6TM_CvaB_RaxB_like"/>
    <property type="match status" value="1"/>
</dbReference>
<dbReference type="CDD" id="cd02419">
    <property type="entry name" value="Peptidase_C39C"/>
    <property type="match status" value="1"/>
</dbReference>
<feature type="transmembrane region" description="Helical" evidence="7">
    <location>
        <begin position="180"/>
        <end position="201"/>
    </location>
</feature>
<dbReference type="PROSITE" id="PS50990">
    <property type="entry name" value="PEPTIDASE_C39"/>
    <property type="match status" value="1"/>
</dbReference>
<dbReference type="InterPro" id="IPR036640">
    <property type="entry name" value="ABC1_TM_sf"/>
</dbReference>
<dbReference type="InterPro" id="IPR017871">
    <property type="entry name" value="ABC_transporter-like_CS"/>
</dbReference>
<dbReference type="PROSITE" id="PS00211">
    <property type="entry name" value="ABC_TRANSPORTER_1"/>
    <property type="match status" value="1"/>
</dbReference>
<dbReference type="PROSITE" id="PS50893">
    <property type="entry name" value="ABC_TRANSPORTER_2"/>
    <property type="match status" value="1"/>
</dbReference>
<dbReference type="EMBL" id="BAAAEI010000012">
    <property type="protein sequence ID" value="GAA0358215.1"/>
    <property type="molecule type" value="Genomic_DNA"/>
</dbReference>
<dbReference type="Pfam" id="PF00005">
    <property type="entry name" value="ABC_tran"/>
    <property type="match status" value="1"/>
</dbReference>
<feature type="transmembrane region" description="Helical" evidence="7">
    <location>
        <begin position="416"/>
        <end position="440"/>
    </location>
</feature>
<keyword evidence="6 7" id="KW-0472">Membrane</keyword>
<keyword evidence="2 7" id="KW-0812">Transmembrane</keyword>
<evidence type="ECO:0000256" key="5">
    <source>
        <dbReference type="ARBA" id="ARBA00022989"/>
    </source>
</evidence>
<feature type="domain" description="Peptidase C39" evidence="10">
    <location>
        <begin position="30"/>
        <end position="149"/>
    </location>
</feature>
<organism evidence="11 12">
    <name type="scientific">Bowmanella denitrificans</name>
    <dbReference type="NCBI Taxonomy" id="366582"/>
    <lineage>
        <taxon>Bacteria</taxon>
        <taxon>Pseudomonadati</taxon>
        <taxon>Pseudomonadota</taxon>
        <taxon>Gammaproteobacteria</taxon>
        <taxon>Alteromonadales</taxon>
        <taxon>Alteromonadaceae</taxon>
        <taxon>Bowmanella</taxon>
    </lineage>
</organism>
<proteinExistence type="predicted"/>
<name>A0ABP3H189_9ALTE</name>
<dbReference type="SUPFAM" id="SSF90123">
    <property type="entry name" value="ABC transporter transmembrane region"/>
    <property type="match status" value="1"/>
</dbReference>
<dbReference type="Gene3D" id="3.90.70.10">
    <property type="entry name" value="Cysteine proteinases"/>
    <property type="match status" value="1"/>
</dbReference>
<feature type="transmembrane region" description="Helical" evidence="7">
    <location>
        <begin position="290"/>
        <end position="313"/>
    </location>
</feature>
<feature type="domain" description="ABC transporter" evidence="8">
    <location>
        <begin position="497"/>
        <end position="712"/>
    </location>
</feature>
<evidence type="ECO:0000256" key="7">
    <source>
        <dbReference type="SAM" id="Phobius"/>
    </source>
</evidence>
<evidence type="ECO:0000256" key="6">
    <source>
        <dbReference type="ARBA" id="ARBA00023136"/>
    </source>
</evidence>
<dbReference type="CDD" id="cd03246">
    <property type="entry name" value="ABCC_Protease_Secretion"/>
    <property type="match status" value="1"/>
</dbReference>
<dbReference type="InterPro" id="IPR039421">
    <property type="entry name" value="Type_1_exporter"/>
</dbReference>
<dbReference type="Pfam" id="PF00664">
    <property type="entry name" value="ABC_membrane"/>
    <property type="match status" value="1"/>
</dbReference>